<dbReference type="InterPro" id="IPR011576">
    <property type="entry name" value="Pyridox_Oxase_N"/>
</dbReference>
<proteinExistence type="predicted"/>
<organism evidence="2 3">
    <name type="scientific">Actinoplanes awajinensis subsp. mycoplanecinus</name>
    <dbReference type="NCBI Taxonomy" id="135947"/>
    <lineage>
        <taxon>Bacteria</taxon>
        <taxon>Bacillati</taxon>
        <taxon>Actinomycetota</taxon>
        <taxon>Actinomycetes</taxon>
        <taxon>Micromonosporales</taxon>
        <taxon>Micromonosporaceae</taxon>
        <taxon>Actinoplanes</taxon>
    </lineage>
</organism>
<dbReference type="InterPro" id="IPR012349">
    <property type="entry name" value="Split_barrel_FMN-bd"/>
</dbReference>
<dbReference type="Gene3D" id="2.30.110.10">
    <property type="entry name" value="Electron Transport, Fmn-binding Protein, Chain A"/>
    <property type="match status" value="1"/>
</dbReference>
<dbReference type="OrthoDB" id="9786134at2"/>
<comment type="caution">
    <text evidence="2">The sequence shown here is derived from an EMBL/GenBank/DDBJ whole genome shotgun (WGS) entry which is preliminary data.</text>
</comment>
<dbReference type="AlphaFoldDB" id="A0A117MLL1"/>
<dbReference type="SUPFAM" id="SSF50475">
    <property type="entry name" value="FMN-binding split barrel"/>
    <property type="match status" value="1"/>
</dbReference>
<reference evidence="2 3" key="1">
    <citation type="submission" date="2015-10" db="EMBL/GenBank/DDBJ databases">
        <authorList>
            <person name="Gilbert D.G."/>
        </authorList>
    </citation>
    <scope>NUCLEOTIDE SEQUENCE [LARGE SCALE GENOMIC DNA]</scope>
    <source>
        <strain evidence="2 3">NRRL B-16712</strain>
    </source>
</reference>
<keyword evidence="3" id="KW-1185">Reference proteome</keyword>
<dbReference type="PANTHER" id="PTHR42815:SF2">
    <property type="entry name" value="FAD-BINDING, PUTATIVE (AFU_ORTHOLOGUE AFUA_6G07600)-RELATED"/>
    <property type="match status" value="1"/>
</dbReference>
<protein>
    <recommendedName>
        <fullName evidence="1">Pyridoxamine 5'-phosphate oxidase N-terminal domain-containing protein</fullName>
    </recommendedName>
</protein>
<sequence length="307" mass="32844">MSVFHRGEREAQARAGLTAQATAVSRLVQPALPDGADDFLAHQSMLAVGAQADDGRLWASLFVGPRGFVTAPDDVSVQVLARLAPADPVEPMTRRAGKLGLLAIDLETRIRLRMNGTSAPFPAGLELEIEQSFPNCPKYIQKRTVLSLDEAAEPGPATRVPALTEQMSGLVAHADTFFVASASETGDPDVSHRGGNPGFVELLSPTRLRWPDYVGNNMLMTLGNIIENPHTGLLFVDWATGTTLQLTGRATVRWPDGTGATDSGPRAVEFELDEAVLLPRSLPAHWSAPTLSRFNPPLTAPTPSFPA</sequence>
<feature type="domain" description="Pyridoxamine 5'-phosphate oxidase N-terminal" evidence="1">
    <location>
        <begin position="163"/>
        <end position="255"/>
    </location>
</feature>
<dbReference type="EMBL" id="LLZH01000324">
    <property type="protein sequence ID" value="KUL24114.1"/>
    <property type="molecule type" value="Genomic_DNA"/>
</dbReference>
<dbReference type="Proteomes" id="UP000053244">
    <property type="component" value="Unassembled WGS sequence"/>
</dbReference>
<evidence type="ECO:0000313" key="2">
    <source>
        <dbReference type="EMBL" id="KUL24114.1"/>
    </source>
</evidence>
<name>A0A117MLL1_9ACTN</name>
<accession>A0A117MLL1</accession>
<evidence type="ECO:0000313" key="3">
    <source>
        <dbReference type="Proteomes" id="UP000053244"/>
    </source>
</evidence>
<dbReference type="Pfam" id="PF01243">
    <property type="entry name" value="PNPOx_N"/>
    <property type="match status" value="1"/>
</dbReference>
<gene>
    <name evidence="2" type="ORF">ADL15_44295</name>
</gene>
<dbReference type="RefSeq" id="WP_067705507.1">
    <property type="nucleotide sequence ID" value="NZ_LLZH01000324.1"/>
</dbReference>
<dbReference type="PANTHER" id="PTHR42815">
    <property type="entry name" value="FAD-BINDING, PUTATIVE (AFU_ORTHOLOGUE AFUA_6G07600)-RELATED"/>
    <property type="match status" value="1"/>
</dbReference>
<evidence type="ECO:0000259" key="1">
    <source>
        <dbReference type="Pfam" id="PF01243"/>
    </source>
</evidence>